<dbReference type="Pfam" id="PF13385">
    <property type="entry name" value="Laminin_G_3"/>
    <property type="match status" value="1"/>
</dbReference>
<sequence length="657" mass="74632">MMLKRSSLRVLLVIVLAVVVLTWQDGVEARTGPRPHRKLSNILSKTSHHSWMTSNSFGTKVLNRYLNYFDDILKAKCITQKGTKFRFSKRWYDFFRRFWRLRKRRQFKFFPHTKFSTNEKFRNRTFDNFCYGSLLDLSNAEFIYSKIDAGNKKRGRKIKYSLWEGDILIPDTTMDAFLEIVKKNSSKSGTRADFDIQTGISGSLWTDNIVPYQFASGYSQTDQQNVKAAMQRVESQTCVKFVPRTTEINHIVINALTGCSSLIGMHSGAQTLSLDNYCASQPGIIEHELAHTLGMHHTHSRVDRDDYVAVNFSNISPKLLHNFNIYPNVHSDPLSIEYDYFSVMHYSESDHAIDDDIPVIDPHVEQASIGQRDGSSYLDYVTINQMYDCYDKTPHYWPMDEIDETNGYILGSDLIYPPPASTRSSEYLLGLDVGYKLSALRVRGADSFADIGSYPNKCVVDPEFCSNGLTVAFWYKFDTATLPTPTYLISTMNENLLIDADRGYEIVVNRAFNDKLLFRISIVQQTTCYIGSTLPFGDYINDNWGHFAFTWDATIGVQMYVDGVSQGFSVPCGILGSSFSVDEKNPSLIIGKPASLPDNQYNTDFYMDDLVIWEKSLSSNEINSIRNGGPYHDMPSNVGSLGRREIVIGTVAGYTEL</sequence>
<feature type="signal peptide" evidence="2">
    <location>
        <begin position="1"/>
        <end position="29"/>
    </location>
</feature>
<dbReference type="HOGENOM" id="CLU_417593_0_0_1"/>
<accession>B3RTE3</accession>
<dbReference type="PROSITE" id="PS51864">
    <property type="entry name" value="ASTACIN"/>
    <property type="match status" value="1"/>
</dbReference>
<feature type="active site" evidence="1">
    <location>
        <position position="288"/>
    </location>
</feature>
<evidence type="ECO:0000256" key="1">
    <source>
        <dbReference type="PROSITE-ProRule" id="PRU01211"/>
    </source>
</evidence>
<keyword evidence="1 2" id="KW-0645">Protease</keyword>
<keyword evidence="5" id="KW-1185">Reference proteome</keyword>
<dbReference type="KEGG" id="tad:TRIADDRAFT_54934"/>
<dbReference type="EC" id="3.4.24.-" evidence="2"/>
<evidence type="ECO:0000259" key="3">
    <source>
        <dbReference type="PROSITE" id="PS51864"/>
    </source>
</evidence>
<comment type="caution">
    <text evidence="1">Lacks conserved residue(s) required for the propagation of feature annotation.</text>
</comment>
<dbReference type="PRINTS" id="PR00480">
    <property type="entry name" value="ASTACIN"/>
</dbReference>
<dbReference type="InterPro" id="IPR024079">
    <property type="entry name" value="MetalloPept_cat_dom_sf"/>
</dbReference>
<dbReference type="SUPFAM" id="SSF49899">
    <property type="entry name" value="Concanavalin A-like lectins/glucanases"/>
    <property type="match status" value="1"/>
</dbReference>
<dbReference type="GO" id="GO:0006508">
    <property type="term" value="P:proteolysis"/>
    <property type="evidence" value="ECO:0007669"/>
    <property type="project" value="UniProtKB-KW"/>
</dbReference>
<dbReference type="RefSeq" id="XP_002110676.1">
    <property type="nucleotide sequence ID" value="XM_002110640.1"/>
</dbReference>
<dbReference type="SUPFAM" id="SSF55486">
    <property type="entry name" value="Metalloproteases ('zincins'), catalytic domain"/>
    <property type="match status" value="1"/>
</dbReference>
<dbReference type="InterPro" id="IPR001506">
    <property type="entry name" value="Peptidase_M12A"/>
</dbReference>
<dbReference type="Pfam" id="PF01400">
    <property type="entry name" value="Astacin"/>
    <property type="match status" value="1"/>
</dbReference>
<evidence type="ECO:0000313" key="4">
    <source>
        <dbReference type="EMBL" id="EDV26680.1"/>
    </source>
</evidence>
<protein>
    <recommendedName>
        <fullName evidence="2">Metalloendopeptidase</fullName>
        <ecNumber evidence="2">3.4.24.-</ecNumber>
    </recommendedName>
</protein>
<feature type="binding site" evidence="1">
    <location>
        <position position="297"/>
    </location>
    <ligand>
        <name>Zn(2+)</name>
        <dbReference type="ChEBI" id="CHEBI:29105"/>
        <note>catalytic</note>
    </ligand>
</feature>
<dbReference type="AlphaFoldDB" id="B3RTE3"/>
<feature type="binding site" evidence="1">
    <location>
        <position position="291"/>
    </location>
    <ligand>
        <name>Zn(2+)</name>
        <dbReference type="ChEBI" id="CHEBI:29105"/>
        <note>catalytic</note>
    </ligand>
</feature>
<keyword evidence="2" id="KW-0732">Signal</keyword>
<dbReference type="STRING" id="10228.B3RTE3"/>
<dbReference type="PANTHER" id="PTHR10127">
    <property type="entry name" value="DISCOIDIN, CUB, EGF, LAMININ , AND ZINC METALLOPROTEASE DOMAIN CONTAINING"/>
    <property type="match status" value="1"/>
</dbReference>
<dbReference type="EMBL" id="DS985243">
    <property type="protein sequence ID" value="EDV26680.1"/>
    <property type="molecule type" value="Genomic_DNA"/>
</dbReference>
<dbReference type="OrthoDB" id="291007at2759"/>
<name>B3RTE3_TRIAD</name>
<reference evidence="4 5" key="1">
    <citation type="journal article" date="2008" name="Nature">
        <title>The Trichoplax genome and the nature of placozoans.</title>
        <authorList>
            <person name="Srivastava M."/>
            <person name="Begovic E."/>
            <person name="Chapman J."/>
            <person name="Putnam N.H."/>
            <person name="Hellsten U."/>
            <person name="Kawashima T."/>
            <person name="Kuo A."/>
            <person name="Mitros T."/>
            <person name="Salamov A."/>
            <person name="Carpenter M.L."/>
            <person name="Signorovitch A.Y."/>
            <person name="Moreno M.A."/>
            <person name="Kamm K."/>
            <person name="Grimwood J."/>
            <person name="Schmutz J."/>
            <person name="Shapiro H."/>
            <person name="Grigoriev I.V."/>
            <person name="Buss L.W."/>
            <person name="Schierwater B."/>
            <person name="Dellaporta S.L."/>
            <person name="Rokhsar D.S."/>
        </authorList>
    </citation>
    <scope>NUCLEOTIDE SEQUENCE [LARGE SCALE GENOMIC DNA]</scope>
    <source>
        <strain evidence="4 5">Grell-BS-1999</strain>
    </source>
</reference>
<gene>
    <name evidence="4" type="ORF">TRIADDRAFT_54934</name>
</gene>
<keyword evidence="1 2" id="KW-0479">Metal-binding</keyword>
<dbReference type="InParanoid" id="B3RTE3"/>
<dbReference type="GeneID" id="6751889"/>
<dbReference type="GO" id="GO:0004222">
    <property type="term" value="F:metalloendopeptidase activity"/>
    <property type="evidence" value="ECO:0000318"/>
    <property type="project" value="GO_Central"/>
</dbReference>
<dbReference type="InterPro" id="IPR006026">
    <property type="entry name" value="Peptidase_Metallo"/>
</dbReference>
<comment type="cofactor">
    <cofactor evidence="1 2">
        <name>Zn(2+)</name>
        <dbReference type="ChEBI" id="CHEBI:29105"/>
    </cofactor>
    <text evidence="1 2">Binds 1 zinc ion per subunit.</text>
</comment>
<dbReference type="InterPro" id="IPR034035">
    <property type="entry name" value="Astacin-like_dom"/>
</dbReference>
<evidence type="ECO:0000313" key="5">
    <source>
        <dbReference type="Proteomes" id="UP000009022"/>
    </source>
</evidence>
<dbReference type="CTD" id="6751889"/>
<keyword evidence="1 2" id="KW-0862">Zinc</keyword>
<dbReference type="GO" id="GO:0005615">
    <property type="term" value="C:extracellular space"/>
    <property type="evidence" value="ECO:0000318"/>
    <property type="project" value="GO_Central"/>
</dbReference>
<feature type="binding site" evidence="1">
    <location>
        <position position="287"/>
    </location>
    <ligand>
        <name>Zn(2+)</name>
        <dbReference type="ChEBI" id="CHEBI:29105"/>
        <note>catalytic</note>
    </ligand>
</feature>
<dbReference type="eggNOG" id="KOG3714">
    <property type="taxonomic scope" value="Eukaryota"/>
</dbReference>
<dbReference type="PhylomeDB" id="B3RTE3"/>
<dbReference type="PANTHER" id="PTHR10127:SF856">
    <property type="entry name" value="METALLOENDOPEPTIDASE"/>
    <property type="match status" value="1"/>
</dbReference>
<dbReference type="SMART" id="SM00235">
    <property type="entry name" value="ZnMc"/>
    <property type="match status" value="1"/>
</dbReference>
<dbReference type="InterPro" id="IPR013320">
    <property type="entry name" value="ConA-like_dom_sf"/>
</dbReference>
<keyword evidence="1 2" id="KW-0482">Metalloprotease</keyword>
<organism evidence="4 5">
    <name type="scientific">Trichoplax adhaerens</name>
    <name type="common">Trichoplax reptans</name>
    <dbReference type="NCBI Taxonomy" id="10228"/>
    <lineage>
        <taxon>Eukaryota</taxon>
        <taxon>Metazoa</taxon>
        <taxon>Placozoa</taxon>
        <taxon>Uniplacotomia</taxon>
        <taxon>Trichoplacea</taxon>
        <taxon>Trichoplacidae</taxon>
        <taxon>Trichoplax</taxon>
    </lineage>
</organism>
<dbReference type="Gene3D" id="3.40.390.10">
    <property type="entry name" value="Collagenase (Catalytic Domain)"/>
    <property type="match status" value="1"/>
</dbReference>
<feature type="chain" id="PRO_5005122926" description="Metalloendopeptidase" evidence="2">
    <location>
        <begin position="30"/>
        <end position="657"/>
    </location>
</feature>
<keyword evidence="1 2" id="KW-0378">Hydrolase</keyword>
<dbReference type="FunFam" id="2.60.120.200:FF:000304">
    <property type="entry name" value="Metalloendopeptidase"/>
    <property type="match status" value="1"/>
</dbReference>
<proteinExistence type="predicted"/>
<dbReference type="Gene3D" id="2.60.120.200">
    <property type="match status" value="1"/>
</dbReference>
<feature type="domain" description="Peptidase M12A" evidence="3">
    <location>
        <begin position="198"/>
        <end position="390"/>
    </location>
</feature>
<evidence type="ECO:0000256" key="2">
    <source>
        <dbReference type="RuleBase" id="RU361183"/>
    </source>
</evidence>
<dbReference type="CDD" id="cd04280">
    <property type="entry name" value="ZnMc_astacin_like"/>
    <property type="match status" value="1"/>
</dbReference>
<dbReference type="GO" id="GO:0008270">
    <property type="term" value="F:zinc ion binding"/>
    <property type="evidence" value="ECO:0007669"/>
    <property type="project" value="UniProtKB-UniRule"/>
</dbReference>
<dbReference type="Proteomes" id="UP000009022">
    <property type="component" value="Unassembled WGS sequence"/>
</dbReference>